<dbReference type="Proteomes" id="UP000198802">
    <property type="component" value="Unassembled WGS sequence"/>
</dbReference>
<keyword evidence="3" id="KW-0949">S-adenosyl-L-methionine</keyword>
<evidence type="ECO:0000256" key="4">
    <source>
        <dbReference type="PIRSR" id="PIRSR005739-1"/>
    </source>
</evidence>
<dbReference type="InterPro" id="IPR012967">
    <property type="entry name" value="COMT_dimerisation"/>
</dbReference>
<protein>
    <submittedName>
        <fullName evidence="7">O-methyltransferase</fullName>
    </submittedName>
</protein>
<reference evidence="8" key="1">
    <citation type="submission" date="2015-11" db="EMBL/GenBank/DDBJ databases">
        <authorList>
            <person name="Varghese N."/>
        </authorList>
    </citation>
    <scope>NUCLEOTIDE SEQUENCE [LARGE SCALE GENOMIC DNA]</scope>
    <source>
        <strain evidence="8">DSM 45899</strain>
    </source>
</reference>
<evidence type="ECO:0000256" key="3">
    <source>
        <dbReference type="ARBA" id="ARBA00022691"/>
    </source>
</evidence>
<evidence type="ECO:0000259" key="5">
    <source>
        <dbReference type="Pfam" id="PF00891"/>
    </source>
</evidence>
<organism evidence="7 8">
    <name type="scientific">Parafrankia irregularis</name>
    <dbReference type="NCBI Taxonomy" id="795642"/>
    <lineage>
        <taxon>Bacteria</taxon>
        <taxon>Bacillati</taxon>
        <taxon>Actinomycetota</taxon>
        <taxon>Actinomycetes</taxon>
        <taxon>Frankiales</taxon>
        <taxon>Frankiaceae</taxon>
        <taxon>Parafrankia</taxon>
    </lineage>
</organism>
<evidence type="ECO:0000313" key="8">
    <source>
        <dbReference type="Proteomes" id="UP000198802"/>
    </source>
</evidence>
<dbReference type="PANTHER" id="PTHR43712">
    <property type="entry name" value="PUTATIVE (AFU_ORTHOLOGUE AFUA_4G14580)-RELATED"/>
    <property type="match status" value="1"/>
</dbReference>
<evidence type="ECO:0000259" key="6">
    <source>
        <dbReference type="Pfam" id="PF08100"/>
    </source>
</evidence>
<dbReference type="GO" id="GO:0046983">
    <property type="term" value="F:protein dimerization activity"/>
    <property type="evidence" value="ECO:0007669"/>
    <property type="project" value="InterPro"/>
</dbReference>
<dbReference type="Pfam" id="PF00891">
    <property type="entry name" value="Methyltransf_2"/>
    <property type="match status" value="1"/>
</dbReference>
<dbReference type="GO" id="GO:0032259">
    <property type="term" value="P:methylation"/>
    <property type="evidence" value="ECO:0007669"/>
    <property type="project" value="UniProtKB-KW"/>
</dbReference>
<dbReference type="PIRSF" id="PIRSF005739">
    <property type="entry name" value="O-mtase"/>
    <property type="match status" value="1"/>
</dbReference>
<dbReference type="SUPFAM" id="SSF53335">
    <property type="entry name" value="S-adenosyl-L-methionine-dependent methyltransferases"/>
    <property type="match status" value="1"/>
</dbReference>
<keyword evidence="1 7" id="KW-0489">Methyltransferase</keyword>
<feature type="active site" description="Proton acceptor" evidence="4">
    <location>
        <position position="247"/>
    </location>
</feature>
<dbReference type="InterPro" id="IPR001077">
    <property type="entry name" value="COMT_C"/>
</dbReference>
<evidence type="ECO:0000256" key="2">
    <source>
        <dbReference type="ARBA" id="ARBA00022679"/>
    </source>
</evidence>
<feature type="domain" description="O-methyltransferase C-terminal" evidence="5">
    <location>
        <begin position="112"/>
        <end position="309"/>
    </location>
</feature>
<dbReference type="SUPFAM" id="SSF46785">
    <property type="entry name" value="Winged helix' DNA-binding domain"/>
    <property type="match status" value="1"/>
</dbReference>
<proteinExistence type="predicted"/>
<dbReference type="Gene3D" id="1.10.10.10">
    <property type="entry name" value="Winged helix-like DNA-binding domain superfamily/Winged helix DNA-binding domain"/>
    <property type="match status" value="1"/>
</dbReference>
<dbReference type="PANTHER" id="PTHR43712:SF2">
    <property type="entry name" value="O-METHYLTRANSFERASE CICE"/>
    <property type="match status" value="1"/>
</dbReference>
<dbReference type="Gene3D" id="3.40.50.150">
    <property type="entry name" value="Vaccinia Virus protein VP39"/>
    <property type="match status" value="1"/>
</dbReference>
<dbReference type="PROSITE" id="PS51683">
    <property type="entry name" value="SAM_OMT_II"/>
    <property type="match status" value="1"/>
</dbReference>
<dbReference type="GO" id="GO:0008171">
    <property type="term" value="F:O-methyltransferase activity"/>
    <property type="evidence" value="ECO:0007669"/>
    <property type="project" value="InterPro"/>
</dbReference>
<evidence type="ECO:0000313" key="7">
    <source>
        <dbReference type="EMBL" id="CUU54401.1"/>
    </source>
</evidence>
<dbReference type="InterPro" id="IPR036390">
    <property type="entry name" value="WH_DNA-bd_sf"/>
</dbReference>
<sequence>MDASTDSPSILAMADLATPMSIRVAATLGLVEHAGSAGATAEQLACDTETSAPALRRLLDHLVTIGVFVLDAESGRYRPTSLGNQMAGEAPEGYKTLLDINCAGGRADLAFVELLETITTGAPGYQHRYGRGFWGDLDAHPELRRSFDAQMNWRFRAQAPQIARRFDWARFSEILDVGGGDGTVLTAILAAHSDLRGRVLDLAPTAAAANARFVAAGLGNRASAIAGSFFDPLPGGADVYLLSDILHDWDDEHARGILAGCRRAAAPDGTVVVIEPVLGRGAGTAFDLFMLMCFSGRERTVGEITRLAADCDLVLRHAEPVADGRTALEFGITPAV</sequence>
<accession>A0A0S4QFS7</accession>
<dbReference type="AlphaFoldDB" id="A0A0S4QFS7"/>
<gene>
    <name evidence="7" type="ORF">Ga0074812_102411</name>
</gene>
<keyword evidence="2 7" id="KW-0808">Transferase</keyword>
<dbReference type="Gene3D" id="1.10.287.1350">
    <property type="match status" value="1"/>
</dbReference>
<name>A0A0S4QFS7_9ACTN</name>
<dbReference type="InterPro" id="IPR029063">
    <property type="entry name" value="SAM-dependent_MTases_sf"/>
</dbReference>
<dbReference type="EMBL" id="FAOZ01000002">
    <property type="protein sequence ID" value="CUU54401.1"/>
    <property type="molecule type" value="Genomic_DNA"/>
</dbReference>
<keyword evidence="8" id="KW-1185">Reference proteome</keyword>
<dbReference type="InterPro" id="IPR016461">
    <property type="entry name" value="COMT-like"/>
</dbReference>
<dbReference type="Pfam" id="PF08100">
    <property type="entry name" value="Dimerisation"/>
    <property type="match status" value="1"/>
</dbReference>
<feature type="domain" description="O-methyltransferase dimerisation" evidence="6">
    <location>
        <begin position="16"/>
        <end position="84"/>
    </location>
</feature>
<dbReference type="InterPro" id="IPR036388">
    <property type="entry name" value="WH-like_DNA-bd_sf"/>
</dbReference>
<evidence type="ECO:0000256" key="1">
    <source>
        <dbReference type="ARBA" id="ARBA00022603"/>
    </source>
</evidence>